<sequence length="69" mass="7513">MVPGRVATRICFTGSKCDKCDKCDAVIEAEDKDTLMKTRAPGRLASVHRRSRHDTGLSQWGPGTRPSPG</sequence>
<comment type="caution">
    <text evidence="2">The sequence shown here is derived from an EMBL/GenBank/DDBJ whole genome shotgun (WGS) entry which is preliminary data.</text>
</comment>
<gene>
    <name evidence="2" type="ORF">B1H18_23580</name>
</gene>
<dbReference type="EMBL" id="MVFC01000024">
    <property type="protein sequence ID" value="OON75141.1"/>
    <property type="molecule type" value="Genomic_DNA"/>
</dbReference>
<keyword evidence="3" id="KW-1185">Reference proteome</keyword>
<evidence type="ECO:0000313" key="2">
    <source>
        <dbReference type="EMBL" id="OON75141.1"/>
    </source>
</evidence>
<protein>
    <submittedName>
        <fullName evidence="2">Uncharacterized protein</fullName>
    </submittedName>
</protein>
<organism evidence="2 3">
    <name type="scientific">Streptomyces tsukubensis</name>
    <dbReference type="NCBI Taxonomy" id="83656"/>
    <lineage>
        <taxon>Bacteria</taxon>
        <taxon>Bacillati</taxon>
        <taxon>Actinomycetota</taxon>
        <taxon>Actinomycetes</taxon>
        <taxon>Kitasatosporales</taxon>
        <taxon>Streptomycetaceae</taxon>
        <taxon>Streptomyces</taxon>
    </lineage>
</organism>
<reference evidence="2 3" key="1">
    <citation type="submission" date="2017-02" db="EMBL/GenBank/DDBJ databases">
        <title>Draft Genome Sequence of Streptomyces tsukubaensis F601, a Producer of the immunosuppressant tacrolimus FK506.</title>
        <authorList>
            <person name="Zong G."/>
            <person name="Zhong C."/>
            <person name="Fu J."/>
            <person name="Qin R."/>
            <person name="Cao G."/>
        </authorList>
    </citation>
    <scope>NUCLEOTIDE SEQUENCE [LARGE SCALE GENOMIC DNA]</scope>
    <source>
        <strain evidence="2 3">F601</strain>
    </source>
</reference>
<dbReference type="STRING" id="83656.B1H18_23580"/>
<proteinExistence type="predicted"/>
<dbReference type="AlphaFoldDB" id="A0A1V4A3P9"/>
<evidence type="ECO:0000313" key="3">
    <source>
        <dbReference type="Proteomes" id="UP000190539"/>
    </source>
</evidence>
<name>A0A1V4A3P9_9ACTN</name>
<dbReference type="Proteomes" id="UP000190539">
    <property type="component" value="Unassembled WGS sequence"/>
</dbReference>
<evidence type="ECO:0000256" key="1">
    <source>
        <dbReference type="SAM" id="MobiDB-lite"/>
    </source>
</evidence>
<accession>A0A1V4A3P9</accession>
<feature type="region of interest" description="Disordered" evidence="1">
    <location>
        <begin position="43"/>
        <end position="69"/>
    </location>
</feature>